<evidence type="ECO:0000256" key="1">
    <source>
        <dbReference type="SAM" id="MobiDB-lite"/>
    </source>
</evidence>
<gene>
    <name evidence="2" type="ORF">SAMD00023353_0402000</name>
</gene>
<dbReference type="STRING" id="77044.A0A1S8A5B1"/>
<name>A0A1S8A5B1_ROSNE</name>
<keyword evidence="3" id="KW-1185">Reference proteome</keyword>
<evidence type="ECO:0000313" key="2">
    <source>
        <dbReference type="EMBL" id="GAW25296.1"/>
    </source>
</evidence>
<reference evidence="2" key="1">
    <citation type="submission" date="2016-03" db="EMBL/GenBank/DDBJ databases">
        <title>Draft genome sequence of Rosellinia necatrix.</title>
        <authorList>
            <person name="Kanematsu S."/>
        </authorList>
    </citation>
    <scope>NUCLEOTIDE SEQUENCE [LARGE SCALE GENOMIC DNA]</scope>
    <source>
        <strain evidence="2">W97</strain>
    </source>
</reference>
<organism evidence="2">
    <name type="scientific">Rosellinia necatrix</name>
    <name type="common">White root-rot fungus</name>
    <dbReference type="NCBI Taxonomy" id="77044"/>
    <lineage>
        <taxon>Eukaryota</taxon>
        <taxon>Fungi</taxon>
        <taxon>Dikarya</taxon>
        <taxon>Ascomycota</taxon>
        <taxon>Pezizomycotina</taxon>
        <taxon>Sordariomycetes</taxon>
        <taxon>Xylariomycetidae</taxon>
        <taxon>Xylariales</taxon>
        <taxon>Xylariaceae</taxon>
        <taxon>Rosellinia</taxon>
    </lineage>
</organism>
<dbReference type="OrthoDB" id="432412at2759"/>
<proteinExistence type="predicted"/>
<dbReference type="AlphaFoldDB" id="A0A1S8A5B1"/>
<accession>A0A1S8A5B1</accession>
<dbReference type="Proteomes" id="UP000054516">
    <property type="component" value="Unassembled WGS sequence"/>
</dbReference>
<sequence>MATEAVERFKAELEHLYAMYPETLKASPRKGGSSSIRTAAAGSMGNRPPSFSFGSRIPTRWTGFPKSSLPRRGAPQGRPETARERLRACGGGAPKALLVAVQAHVAELRSQLRGGLFQVRYDTDGDDDDGAPAEAWRLRHGAGVRPRGRIDERRRAEHRRPAAKGTPFGLYRRQMTALCF</sequence>
<protein>
    <submittedName>
        <fullName evidence="2">Uncharacterized protein</fullName>
    </submittedName>
</protein>
<evidence type="ECO:0000313" key="3">
    <source>
        <dbReference type="Proteomes" id="UP000054516"/>
    </source>
</evidence>
<feature type="region of interest" description="Disordered" evidence="1">
    <location>
        <begin position="26"/>
        <end position="57"/>
    </location>
</feature>
<dbReference type="EMBL" id="DF977449">
    <property type="protein sequence ID" value="GAW25296.1"/>
    <property type="molecule type" value="Genomic_DNA"/>
</dbReference>